<gene>
    <name evidence="1" type="ORF">NTE_00283</name>
    <name evidence="2" type="ORF">NTE_01145</name>
</gene>
<sequence length="186" mass="21471">MPEYYFDIETVPLESFRGEEKAGTVPSKAKIVTIQYQQLHSVTGKPVGDLQILKEWEIGEQEMVEQFKKIYLDKGVWNFIPVGNNLAFESQFMKSKLKQYCNLEGLRLGHRPMIDLKHVLVIANGGRFDGYSRFLGKSGLAKNMESWYFDGNYDNILNYVKKEAEDFVKGYCILKKELPRVITVQS</sequence>
<dbReference type="EMBL" id="CP007174">
    <property type="protein sequence ID" value="AIF83218.1"/>
    <property type="molecule type" value="Genomic_DNA"/>
</dbReference>
<dbReference type="AlphaFoldDB" id="A0A075MMK2"/>
<reference evidence="1 3" key="1">
    <citation type="journal article" date="2014" name="PLoS ONE">
        <title>Genome Sequence of Candidatus Nitrososphaera evergladensis from Group I.1b Enriched from Everglades Soil Reveals Novel Genomic Features of the Ammonia-Oxidizing Archaea.</title>
        <authorList>
            <person name="Zhalnina K.V."/>
            <person name="Dias R."/>
            <person name="Leonard M.T."/>
            <person name="Dorr de Quadros P."/>
            <person name="Camargo F.A."/>
            <person name="Drew J.C."/>
            <person name="Farmerie W.G."/>
            <person name="Daroub S.H."/>
            <person name="Triplett E.W."/>
        </authorList>
    </citation>
    <scope>NUCLEOTIDE SEQUENCE [LARGE SCALE GENOMIC DNA]</scope>
    <source>
        <strain evidence="1 3">SR1</strain>
    </source>
</reference>
<dbReference type="KEGG" id="nev:NTE_01145"/>
<proteinExistence type="predicted"/>
<evidence type="ECO:0000313" key="3">
    <source>
        <dbReference type="Proteomes" id="UP000028194"/>
    </source>
</evidence>
<name>A0A075MMK2_9ARCH</name>
<dbReference type="Proteomes" id="UP000028194">
    <property type="component" value="Chromosome"/>
</dbReference>
<dbReference type="RefSeq" id="WP_148699364.1">
    <property type="nucleotide sequence ID" value="NZ_CP007174.1"/>
</dbReference>
<dbReference type="EMBL" id="CP007174">
    <property type="protein sequence ID" value="AIF82365.1"/>
    <property type="molecule type" value="Genomic_DNA"/>
</dbReference>
<dbReference type="GeneID" id="41596957"/>
<organism evidence="1 3">
    <name type="scientific">Candidatus Nitrososphaera evergladensis SR1</name>
    <dbReference type="NCBI Taxonomy" id="1459636"/>
    <lineage>
        <taxon>Archaea</taxon>
        <taxon>Nitrososphaerota</taxon>
        <taxon>Nitrososphaeria</taxon>
        <taxon>Nitrososphaerales</taxon>
        <taxon>Nitrososphaeraceae</taxon>
        <taxon>Nitrososphaera</taxon>
    </lineage>
</organism>
<keyword evidence="3" id="KW-1185">Reference proteome</keyword>
<dbReference type="HOGENOM" id="CLU_1451358_0_0_2"/>
<evidence type="ECO:0000313" key="2">
    <source>
        <dbReference type="EMBL" id="AIF83218.1"/>
    </source>
</evidence>
<evidence type="ECO:0000313" key="1">
    <source>
        <dbReference type="EMBL" id="AIF82365.1"/>
    </source>
</evidence>
<accession>A0A075MMK2</accession>
<dbReference type="OrthoDB" id="211024at2157"/>
<dbReference type="KEGG" id="nev:NTE_00283"/>
<dbReference type="STRING" id="1459636.NTE_00283"/>
<dbReference type="eggNOG" id="arCOG03130">
    <property type="taxonomic scope" value="Archaea"/>
</dbReference>
<protein>
    <submittedName>
        <fullName evidence="1">Uncharacterized protein</fullName>
    </submittedName>
</protein>